<evidence type="ECO:0000259" key="6">
    <source>
        <dbReference type="Pfam" id="PF01266"/>
    </source>
</evidence>
<dbReference type="PANTHER" id="PTHR11985:SF35">
    <property type="entry name" value="ANAEROBIC GLYCEROL-3-PHOSPHATE DEHYDROGENASE SUBUNIT A"/>
    <property type="match status" value="1"/>
</dbReference>
<evidence type="ECO:0000256" key="1">
    <source>
        <dbReference type="ARBA" id="ARBA00001974"/>
    </source>
</evidence>
<dbReference type="SUPFAM" id="SSF54373">
    <property type="entry name" value="FAD-linked reductases, C-terminal domain"/>
    <property type="match status" value="1"/>
</dbReference>
<dbReference type="PANTHER" id="PTHR11985">
    <property type="entry name" value="GLYCEROL-3-PHOSPHATE DEHYDROGENASE"/>
    <property type="match status" value="1"/>
</dbReference>
<dbReference type="InterPro" id="IPR006076">
    <property type="entry name" value="FAD-dep_OxRdtase"/>
</dbReference>
<name>A0ABP9UZY7_9BACT</name>
<keyword evidence="8" id="KW-1185">Reference proteome</keyword>
<dbReference type="RefSeq" id="WP_346188534.1">
    <property type="nucleotide sequence ID" value="NZ_BAABRL010000005.1"/>
</dbReference>
<comment type="caution">
    <text evidence="7">The sequence shown here is derived from an EMBL/GenBank/DDBJ whole genome shotgun (WGS) entry which is preliminary data.</text>
</comment>
<evidence type="ECO:0000256" key="2">
    <source>
        <dbReference type="ARBA" id="ARBA00007330"/>
    </source>
</evidence>
<protein>
    <recommendedName>
        <fullName evidence="6">FAD dependent oxidoreductase domain-containing protein</fullName>
    </recommendedName>
</protein>
<gene>
    <name evidence="7" type="ORF">Rhal01_01972</name>
</gene>
<dbReference type="Gene3D" id="1.10.8.870">
    <property type="entry name" value="Alpha-glycerophosphate oxidase, cap domain"/>
    <property type="match status" value="1"/>
</dbReference>
<sequence>MPQDPRSTLISQAISPEPWDVIVIGGGATGLSTAWDAASRGYRTALIESHDFSSATSSRSTKLVHGGVRYLQQGELSLVREALQERSLLLRNASEFCRPMRFAMPCHAPLARYYYRIGMWLYDALAGDQGIEPSELLSPKALMEHLPSYHRPGLQGGIAYTDGQFDDAELAIAFAQCINHSGSLAINYVKADKLIIKGGQVRGVIARDMESLEAWEMKAKVVINATGIFADQLRKENKTSIHWRMRTSRGSHIVCPGNALGSDKALIIPKTQDGRVLFAIPWKDHTLIGTTDVPTEEPVQDPHPSQQEIDFIVEEAQRAFEFDHSSITSSWAGLRPLVSRAEVKKTSKLSRKHIIDVAPNGLISILGGKWTTCRRMAQDTIDEAIRLHQLSPKACRTHHIILTEHGAAPPLSALDEMPDENQMTSLVQTAIQHSYARTPEDILARRLRLSFLDQKKAESWIPLVQTLIRRS</sequence>
<dbReference type="EMBL" id="BAABRL010000005">
    <property type="protein sequence ID" value="GAA5495793.1"/>
    <property type="molecule type" value="Genomic_DNA"/>
</dbReference>
<dbReference type="Pfam" id="PF01266">
    <property type="entry name" value="DAO"/>
    <property type="match status" value="1"/>
</dbReference>
<dbReference type="Gene3D" id="3.50.50.60">
    <property type="entry name" value="FAD/NAD(P)-binding domain"/>
    <property type="match status" value="1"/>
</dbReference>
<evidence type="ECO:0000313" key="7">
    <source>
        <dbReference type="EMBL" id="GAA5495793.1"/>
    </source>
</evidence>
<evidence type="ECO:0000256" key="4">
    <source>
        <dbReference type="ARBA" id="ARBA00022827"/>
    </source>
</evidence>
<keyword evidence="3" id="KW-0285">Flavoprotein</keyword>
<reference evidence="7 8" key="1">
    <citation type="submission" date="2024-02" db="EMBL/GenBank/DDBJ databases">
        <title>Rubritalea halochordaticola NBRC 107102.</title>
        <authorList>
            <person name="Ichikawa N."/>
            <person name="Katano-Makiyama Y."/>
            <person name="Hidaka K."/>
        </authorList>
    </citation>
    <scope>NUCLEOTIDE SEQUENCE [LARGE SCALE GENOMIC DNA]</scope>
    <source>
        <strain evidence="7 8">NBRC 107102</strain>
    </source>
</reference>
<keyword evidence="4" id="KW-0274">FAD</keyword>
<accession>A0ABP9UZY7</accession>
<evidence type="ECO:0000256" key="3">
    <source>
        <dbReference type="ARBA" id="ARBA00022630"/>
    </source>
</evidence>
<dbReference type="InterPro" id="IPR036188">
    <property type="entry name" value="FAD/NAD-bd_sf"/>
</dbReference>
<comment type="similarity">
    <text evidence="2">Belongs to the FAD-dependent glycerol-3-phosphate dehydrogenase family.</text>
</comment>
<dbReference type="SUPFAM" id="SSF51905">
    <property type="entry name" value="FAD/NAD(P)-binding domain"/>
    <property type="match status" value="1"/>
</dbReference>
<dbReference type="InterPro" id="IPR038299">
    <property type="entry name" value="DAO_C_sf"/>
</dbReference>
<dbReference type="Proteomes" id="UP001424741">
    <property type="component" value="Unassembled WGS sequence"/>
</dbReference>
<dbReference type="Gene3D" id="3.30.9.10">
    <property type="entry name" value="D-Amino Acid Oxidase, subunit A, domain 2"/>
    <property type="match status" value="1"/>
</dbReference>
<feature type="domain" description="FAD dependent oxidoreductase" evidence="6">
    <location>
        <begin position="20"/>
        <end position="368"/>
    </location>
</feature>
<keyword evidence="5" id="KW-0560">Oxidoreductase</keyword>
<comment type="cofactor">
    <cofactor evidence="1">
        <name>FAD</name>
        <dbReference type="ChEBI" id="CHEBI:57692"/>
    </cofactor>
</comment>
<organism evidence="7 8">
    <name type="scientific">Rubritalea halochordaticola</name>
    <dbReference type="NCBI Taxonomy" id="714537"/>
    <lineage>
        <taxon>Bacteria</taxon>
        <taxon>Pseudomonadati</taxon>
        <taxon>Verrucomicrobiota</taxon>
        <taxon>Verrucomicrobiia</taxon>
        <taxon>Verrucomicrobiales</taxon>
        <taxon>Rubritaleaceae</taxon>
        <taxon>Rubritalea</taxon>
    </lineage>
</organism>
<evidence type="ECO:0000313" key="8">
    <source>
        <dbReference type="Proteomes" id="UP001424741"/>
    </source>
</evidence>
<dbReference type="InterPro" id="IPR000447">
    <property type="entry name" value="G3P_DH_FAD-dep"/>
</dbReference>
<proteinExistence type="inferred from homology"/>
<evidence type="ECO:0000256" key="5">
    <source>
        <dbReference type="ARBA" id="ARBA00023002"/>
    </source>
</evidence>
<dbReference type="PRINTS" id="PR01001">
    <property type="entry name" value="FADG3PDH"/>
</dbReference>